<evidence type="ECO:0000313" key="12">
    <source>
        <dbReference type="EMBL" id="PVU90314.1"/>
    </source>
</evidence>
<dbReference type="CDD" id="cd00009">
    <property type="entry name" value="AAA"/>
    <property type="match status" value="1"/>
</dbReference>
<proteinExistence type="inferred from homology"/>
<evidence type="ECO:0000256" key="4">
    <source>
        <dbReference type="ARBA" id="ARBA00022723"/>
    </source>
</evidence>
<feature type="domain" description="BAH" evidence="11">
    <location>
        <begin position="38"/>
        <end position="167"/>
    </location>
</feature>
<dbReference type="PANTHER" id="PTHR10763:SF23">
    <property type="entry name" value="ORIGIN RECOGNITION COMPLEX SUBUNIT 1"/>
    <property type="match status" value="1"/>
</dbReference>
<keyword evidence="6 10" id="KW-0067">ATP-binding</keyword>
<dbReference type="SUPFAM" id="SSF52540">
    <property type="entry name" value="P-loop containing nucleoside triphosphate hydrolases"/>
    <property type="match status" value="1"/>
</dbReference>
<evidence type="ECO:0000256" key="6">
    <source>
        <dbReference type="ARBA" id="ARBA00022840"/>
    </source>
</evidence>
<dbReference type="GO" id="GO:0033314">
    <property type="term" value="P:mitotic DNA replication checkpoint signaling"/>
    <property type="evidence" value="ECO:0007669"/>
    <property type="project" value="TreeGrafter"/>
</dbReference>
<name>A0A2T9YDE1_9FUNG</name>
<evidence type="ECO:0000256" key="10">
    <source>
        <dbReference type="RuleBase" id="RU365058"/>
    </source>
</evidence>
<evidence type="ECO:0000256" key="3">
    <source>
        <dbReference type="ARBA" id="ARBA00022705"/>
    </source>
</evidence>
<dbReference type="InterPro" id="IPR003959">
    <property type="entry name" value="ATPase_AAA_core"/>
</dbReference>
<dbReference type="Pfam" id="PF09079">
    <property type="entry name" value="WHD_Cdc6"/>
    <property type="match status" value="1"/>
</dbReference>
<keyword evidence="7" id="KW-0460">Magnesium</keyword>
<keyword evidence="4" id="KW-0479">Metal-binding</keyword>
<sequence>MTRSQLLSKAKPHTSASQRLKTRASNNVLYDSVWLDDVEYHVGQSVAVYIKDKKYSMIAMICELKGINEMIKNIKVRLLLSHNHLDKNVAKNIPTEKLFFSSIVQTINTDDILHSVDVYSKESYLEYVAKLSSTTRTRTSKKNLIDANKYFCSYYYDHNKQILGSLNWSQCTYTKNGKTLSKLIEPLYVAEIFNNNLFSKNNYINSDCSKITRRMKRLSISKKPTSITITETPKKQHTRRNKEKLTLIYMKDYEKINVNKIYEKKLNNNAFVSIEPISAKIKKHYSIHDKDFIDCKIYDQSDSDSDSDQYSSEYTNDDFSADEFDFSSDHSNYDSDFVISKSRSKFKNKSKNAPNNWSSKFQKPSLGNKYINQFQTLKSQKNLAYLNVRLPNRDLVFNSDDSTHATDIPSSKVYQKNDTEYYQAISNLHVSSIPDSLPCRENECMDIFSELYEALQTNTSCCLYISGVPGTGKTATVMEVLRMISFASDQSDLPNFEFISINGMKLTEPQQLYVKLWQEITKTNSKITPNHAASNLDEYFNKNKVFSRDSSNNNSSKMLVVFVDELDVLLTKTQSIIYNLFDWPSRPNSNLVVITVANTMDLPERMLHHKISSRLGLKRINFQPYTHEQLTQIVLSRIGESNVFDPDAVQLCARKISAVSGDARRALDACRRAVEIVESECYLSKNKDINANKTQNNQNYKYCKDKKVTIKVVEQVVREMYSYGFIPTIQNFSVSQKIFLLSVRSGLRMCGLQEVVLGEIARLHHQYTKMFDLEQLNNSQIIKIASDLNATGCIFVESEKNLGLHRMVKLNIGEDEIAVALRPDPVLGKSV</sequence>
<keyword evidence="8 10" id="KW-0238">DNA-binding</keyword>
<comment type="function">
    <text evidence="10">Component of the origin recognition complex (ORC) that binds origins of replication. DNA-binding is ATP-dependent, however specific DNA sequences that define origins of replication have not been identified so far. ORC is required to assemble the pre-replication complex necessary to initiate DNA replication.</text>
</comment>
<dbReference type="InterPro" id="IPR001025">
    <property type="entry name" value="BAH_dom"/>
</dbReference>
<dbReference type="Proteomes" id="UP000245383">
    <property type="component" value="Unassembled WGS sequence"/>
</dbReference>
<dbReference type="GO" id="GO:0006270">
    <property type="term" value="P:DNA replication initiation"/>
    <property type="evidence" value="ECO:0007669"/>
    <property type="project" value="TreeGrafter"/>
</dbReference>
<dbReference type="InterPro" id="IPR050311">
    <property type="entry name" value="ORC1/CDC6"/>
</dbReference>
<dbReference type="InterPro" id="IPR054425">
    <property type="entry name" value="Cdc6_ORC1-like_ATPase_lid"/>
</dbReference>
<evidence type="ECO:0000313" key="13">
    <source>
        <dbReference type="Proteomes" id="UP000245383"/>
    </source>
</evidence>
<dbReference type="STRING" id="133385.A0A2T9YDE1"/>
<dbReference type="Pfam" id="PF22606">
    <property type="entry name" value="Cdc6-ORC-like_ATPase_lid"/>
    <property type="match status" value="1"/>
</dbReference>
<dbReference type="EMBL" id="MBFR01000265">
    <property type="protein sequence ID" value="PVU90314.1"/>
    <property type="molecule type" value="Genomic_DNA"/>
</dbReference>
<reference evidence="12 13" key="1">
    <citation type="journal article" date="2018" name="MBio">
        <title>Comparative Genomics Reveals the Core Gene Toolbox for the Fungus-Insect Symbiosis.</title>
        <authorList>
            <person name="Wang Y."/>
            <person name="Stata M."/>
            <person name="Wang W."/>
            <person name="Stajich J.E."/>
            <person name="White M.M."/>
            <person name="Moncalvo J.M."/>
        </authorList>
    </citation>
    <scope>NUCLEOTIDE SEQUENCE [LARGE SCALE GENOMIC DNA]</scope>
    <source>
        <strain evidence="12 13">SWE-8-4</strain>
    </source>
</reference>
<keyword evidence="3 10" id="KW-0235">DNA replication</keyword>
<dbReference type="InterPro" id="IPR015163">
    <property type="entry name" value="Cdc6_C"/>
</dbReference>
<dbReference type="AlphaFoldDB" id="A0A2T9YDE1"/>
<comment type="subunit">
    <text evidence="10">ORC is composed of six subunits.</text>
</comment>
<dbReference type="Gene3D" id="2.30.30.490">
    <property type="match status" value="1"/>
</dbReference>
<protein>
    <recommendedName>
        <fullName evidence="10">Origin recognition complex subunit 1</fullName>
    </recommendedName>
</protein>
<evidence type="ECO:0000256" key="8">
    <source>
        <dbReference type="ARBA" id="ARBA00023125"/>
    </source>
</evidence>
<dbReference type="GO" id="GO:0003682">
    <property type="term" value="F:chromatin binding"/>
    <property type="evidence" value="ECO:0007669"/>
    <property type="project" value="InterPro"/>
</dbReference>
<dbReference type="OrthoDB" id="1926878at2759"/>
<dbReference type="InterPro" id="IPR027417">
    <property type="entry name" value="P-loop_NTPase"/>
</dbReference>
<dbReference type="GO" id="GO:0003688">
    <property type="term" value="F:DNA replication origin binding"/>
    <property type="evidence" value="ECO:0007669"/>
    <property type="project" value="TreeGrafter"/>
</dbReference>
<dbReference type="Gene3D" id="3.40.50.300">
    <property type="entry name" value="P-loop containing nucleotide triphosphate hydrolases"/>
    <property type="match status" value="1"/>
</dbReference>
<organism evidence="12 13">
    <name type="scientific">Smittium simulii</name>
    <dbReference type="NCBI Taxonomy" id="133385"/>
    <lineage>
        <taxon>Eukaryota</taxon>
        <taxon>Fungi</taxon>
        <taxon>Fungi incertae sedis</taxon>
        <taxon>Zoopagomycota</taxon>
        <taxon>Kickxellomycotina</taxon>
        <taxon>Harpellomycetes</taxon>
        <taxon>Harpellales</taxon>
        <taxon>Legeriomycetaceae</taxon>
        <taxon>Smittium</taxon>
    </lineage>
</organism>
<gene>
    <name evidence="12" type="ORF">BB561_004936</name>
</gene>
<keyword evidence="9 10" id="KW-0539">Nucleus</keyword>
<evidence type="ECO:0000256" key="9">
    <source>
        <dbReference type="ARBA" id="ARBA00023242"/>
    </source>
</evidence>
<keyword evidence="13" id="KW-1185">Reference proteome</keyword>
<dbReference type="Pfam" id="PF00004">
    <property type="entry name" value="AAA"/>
    <property type="match status" value="1"/>
</dbReference>
<evidence type="ECO:0000256" key="2">
    <source>
        <dbReference type="ARBA" id="ARBA00008398"/>
    </source>
</evidence>
<dbReference type="PROSITE" id="PS51038">
    <property type="entry name" value="BAH"/>
    <property type="match status" value="1"/>
</dbReference>
<dbReference type="GO" id="GO:0046872">
    <property type="term" value="F:metal ion binding"/>
    <property type="evidence" value="ECO:0007669"/>
    <property type="project" value="UniProtKB-KW"/>
</dbReference>
<comment type="similarity">
    <text evidence="2 10">Belongs to the ORC1 family.</text>
</comment>
<dbReference type="Gene3D" id="1.10.8.60">
    <property type="match status" value="1"/>
</dbReference>
<dbReference type="GO" id="GO:0016887">
    <property type="term" value="F:ATP hydrolysis activity"/>
    <property type="evidence" value="ECO:0007669"/>
    <property type="project" value="InterPro"/>
</dbReference>
<evidence type="ECO:0000259" key="11">
    <source>
        <dbReference type="PROSITE" id="PS51038"/>
    </source>
</evidence>
<evidence type="ECO:0000256" key="1">
    <source>
        <dbReference type="ARBA" id="ARBA00004123"/>
    </source>
</evidence>
<comment type="subcellular location">
    <subcellularLocation>
        <location evidence="1 10">Nucleus</location>
    </subcellularLocation>
</comment>
<comment type="caution">
    <text evidence="12">The sequence shown here is derived from an EMBL/GenBank/DDBJ whole genome shotgun (WGS) entry which is preliminary data.</text>
</comment>
<dbReference type="GO" id="GO:0005524">
    <property type="term" value="F:ATP binding"/>
    <property type="evidence" value="ECO:0007669"/>
    <property type="project" value="UniProtKB-KW"/>
</dbReference>
<dbReference type="InterPro" id="IPR043151">
    <property type="entry name" value="BAH_sf"/>
</dbReference>
<accession>A0A2T9YDE1</accession>
<dbReference type="FunFam" id="3.40.50.300:FF:000199">
    <property type="entry name" value="Origin recognition complex subunit 1"/>
    <property type="match status" value="1"/>
</dbReference>
<dbReference type="GO" id="GO:0005664">
    <property type="term" value="C:nuclear origin of replication recognition complex"/>
    <property type="evidence" value="ECO:0007669"/>
    <property type="project" value="TreeGrafter"/>
</dbReference>
<keyword evidence="5 10" id="KW-0547">Nucleotide-binding</keyword>
<evidence type="ECO:0000256" key="7">
    <source>
        <dbReference type="ARBA" id="ARBA00022842"/>
    </source>
</evidence>
<evidence type="ECO:0000256" key="5">
    <source>
        <dbReference type="ARBA" id="ARBA00022741"/>
    </source>
</evidence>
<dbReference type="PANTHER" id="PTHR10763">
    <property type="entry name" value="CELL DIVISION CONTROL PROTEIN 6-RELATED"/>
    <property type="match status" value="1"/>
</dbReference>